<gene>
    <name evidence="1" type="ORF">HGRIS_003359</name>
</gene>
<organism evidence="1 2">
    <name type="scientific">Hohenbuehelia grisea</name>
    <dbReference type="NCBI Taxonomy" id="104357"/>
    <lineage>
        <taxon>Eukaryota</taxon>
        <taxon>Fungi</taxon>
        <taxon>Dikarya</taxon>
        <taxon>Basidiomycota</taxon>
        <taxon>Agaricomycotina</taxon>
        <taxon>Agaricomycetes</taxon>
        <taxon>Agaricomycetidae</taxon>
        <taxon>Agaricales</taxon>
        <taxon>Pleurotineae</taxon>
        <taxon>Pleurotaceae</taxon>
        <taxon>Hohenbuehelia</taxon>
    </lineage>
</organism>
<accession>A0ABR3JG69</accession>
<comment type="caution">
    <text evidence="1">The sequence shown here is derived from an EMBL/GenBank/DDBJ whole genome shotgun (WGS) entry which is preliminary data.</text>
</comment>
<dbReference type="Proteomes" id="UP001556367">
    <property type="component" value="Unassembled WGS sequence"/>
</dbReference>
<name>A0ABR3JG69_9AGAR</name>
<protein>
    <submittedName>
        <fullName evidence="1">Uncharacterized protein</fullName>
    </submittedName>
</protein>
<proteinExistence type="predicted"/>
<sequence>MDSIPATADLLHLLRDWDQYRPDMKGYISPSADVKLPLPKISFEMNILKIRDYLQADEAMLSHSAPFTEALPALRIPGTDAPLGLWLNEQAICSTGLELPQNLPRFVPADKLAIRNPRWHSKLLVASRPILQKMHADNNGDFEITLAGLTVMGPSGASPTGQLSLPSSGYAVLHVLLPSSAEGAEFVLCHAGSTLRSSFPADDLQCGSYVIGAYTGVDSAQFTCTSGILSCLTYAVTTTPPRRRFANRPMGIEYISGASPGLRDTFCAWRYAIENSATKVKRIMFITLDEDIDITVQPMVSSLQDRDRDFLMHLAPLAKAYGFRFYFCTAIHTESGTYEVAHPYKEYYEGDGLDLEDVELEDADDSGYEWEVYELSGLRVSGPARKGLQAAVKKAAKRGDLDSIREREPKKTHSDTECGLYSDIHFIDFTRTGAFLVVVA</sequence>
<evidence type="ECO:0000313" key="1">
    <source>
        <dbReference type="EMBL" id="KAL0954368.1"/>
    </source>
</evidence>
<reference evidence="2" key="1">
    <citation type="submission" date="2024-06" db="EMBL/GenBank/DDBJ databases">
        <title>Multi-omics analyses provide insights into the biosynthesis of the anticancer antibiotic pleurotin in Hohenbuehelia grisea.</title>
        <authorList>
            <person name="Weaver J.A."/>
            <person name="Alberti F."/>
        </authorList>
    </citation>
    <scope>NUCLEOTIDE SEQUENCE [LARGE SCALE GENOMIC DNA]</scope>
    <source>
        <strain evidence="2">T-177</strain>
    </source>
</reference>
<evidence type="ECO:0000313" key="2">
    <source>
        <dbReference type="Proteomes" id="UP001556367"/>
    </source>
</evidence>
<keyword evidence="2" id="KW-1185">Reference proteome</keyword>
<dbReference type="EMBL" id="JASNQZ010000007">
    <property type="protein sequence ID" value="KAL0954368.1"/>
    <property type="molecule type" value="Genomic_DNA"/>
</dbReference>